<comment type="caution">
    <text evidence="2">The sequence shown here is derived from an EMBL/GenBank/DDBJ whole genome shotgun (WGS) entry which is preliminary data.</text>
</comment>
<dbReference type="CDD" id="cd07731">
    <property type="entry name" value="ComA-like_MBL-fold"/>
    <property type="match status" value="1"/>
</dbReference>
<evidence type="ECO:0000313" key="3">
    <source>
        <dbReference type="Proteomes" id="UP000034032"/>
    </source>
</evidence>
<evidence type="ECO:0000313" key="2">
    <source>
        <dbReference type="EMBL" id="KKT82356.1"/>
    </source>
</evidence>
<dbReference type="Gene3D" id="3.60.15.10">
    <property type="entry name" value="Ribonuclease Z/Hydroxyacylglutathione hydrolase-like"/>
    <property type="match status" value="1"/>
</dbReference>
<dbReference type="EMBL" id="LCJR01000008">
    <property type="protein sequence ID" value="KKT82356.1"/>
    <property type="molecule type" value="Genomic_DNA"/>
</dbReference>
<proteinExistence type="predicted"/>
<dbReference type="InterPro" id="IPR001279">
    <property type="entry name" value="Metallo-B-lactamas"/>
</dbReference>
<protein>
    <recommendedName>
        <fullName evidence="1">Metallo-beta-lactamase domain-containing protein</fullName>
    </recommendedName>
</protein>
<dbReference type="InterPro" id="IPR052159">
    <property type="entry name" value="Competence_DNA_uptake"/>
</dbReference>
<reference evidence="2 3" key="1">
    <citation type="journal article" date="2015" name="Nature">
        <title>rRNA introns, odd ribosomes, and small enigmatic genomes across a large radiation of phyla.</title>
        <authorList>
            <person name="Brown C.T."/>
            <person name="Hug L.A."/>
            <person name="Thomas B.C."/>
            <person name="Sharon I."/>
            <person name="Castelle C.J."/>
            <person name="Singh A."/>
            <person name="Wilkins M.J."/>
            <person name="Williams K.H."/>
            <person name="Banfield J.F."/>
        </authorList>
    </citation>
    <scope>NUCLEOTIDE SEQUENCE [LARGE SCALE GENOMIC DNA]</scope>
</reference>
<dbReference type="PANTHER" id="PTHR30619">
    <property type="entry name" value="DNA INTERNALIZATION/COMPETENCE PROTEIN COMEC/REC2"/>
    <property type="match status" value="1"/>
</dbReference>
<dbReference type="InterPro" id="IPR035681">
    <property type="entry name" value="ComA-like_MBL"/>
</dbReference>
<dbReference type="SMART" id="SM00849">
    <property type="entry name" value="Lactamase_B"/>
    <property type="match status" value="1"/>
</dbReference>
<dbReference type="InterPro" id="IPR036866">
    <property type="entry name" value="RibonucZ/Hydroxyglut_hydro"/>
</dbReference>
<gene>
    <name evidence="2" type="ORF">UW79_C0008G0020</name>
</gene>
<dbReference type="SUPFAM" id="SSF56281">
    <property type="entry name" value="Metallo-hydrolase/oxidoreductase"/>
    <property type="match status" value="1"/>
</dbReference>
<dbReference type="Pfam" id="PF00753">
    <property type="entry name" value="Lactamase_B"/>
    <property type="match status" value="1"/>
</dbReference>
<feature type="domain" description="Metallo-beta-lactamase" evidence="1">
    <location>
        <begin position="43"/>
        <end position="242"/>
    </location>
</feature>
<dbReference type="Proteomes" id="UP000034032">
    <property type="component" value="Unassembled WGS sequence"/>
</dbReference>
<dbReference type="PATRIC" id="fig|1619025.3.peg.329"/>
<organism evidence="2 3">
    <name type="scientific">Candidatus Yanofskybacteria bacterium GW2011_GWA2_44_9</name>
    <dbReference type="NCBI Taxonomy" id="1619025"/>
    <lineage>
        <taxon>Bacteria</taxon>
        <taxon>Candidatus Yanofskyibacteriota</taxon>
    </lineage>
</organism>
<dbReference type="PANTHER" id="PTHR30619:SF1">
    <property type="entry name" value="RECOMBINATION PROTEIN 2"/>
    <property type="match status" value="1"/>
</dbReference>
<name>A0A0G1KF26_9BACT</name>
<sequence>MPKQLKLIHFVILLCLFVFASSTYSVASQKDGLLKIHFFDIGQGDSIFIETPSGYQILIDGGPDNKVLSAIGSVMPFYDRDIDMVVASHPHSDHITGLMGVLDRYRVENIVEAKESYDSPQFLAWQEAVAGESAKETEPVIGKQINFDDGVVLYLLHPFQSVAGTEESNPHNDVVVMMLWYGSLRVLLTGDMEARVENKLILAGVDLDADVLKVAHHGSKTSTTEDFLNKVTPQVGIIQVGAENKYGHPSAEVLERLGNYDIKVYRNDLNGDIKLISDGTDYLISSEK</sequence>
<dbReference type="AlphaFoldDB" id="A0A0G1KF26"/>
<accession>A0A0G1KF26</accession>
<evidence type="ECO:0000259" key="1">
    <source>
        <dbReference type="SMART" id="SM00849"/>
    </source>
</evidence>